<keyword evidence="1" id="KW-1133">Transmembrane helix</keyword>
<feature type="transmembrane region" description="Helical" evidence="1">
    <location>
        <begin position="92"/>
        <end position="115"/>
    </location>
</feature>
<protein>
    <submittedName>
        <fullName evidence="2">HdeD family acid-resistance protein</fullName>
    </submittedName>
</protein>
<dbReference type="EMBL" id="BAAAHH010000039">
    <property type="protein sequence ID" value="GAA0965572.1"/>
    <property type="molecule type" value="Genomic_DNA"/>
</dbReference>
<sequence length="190" mass="20118">MLEEMARNWWMLALRGALAILFGLLAWIWPGITALALALLFGAYALVDGAVSLYHAFKGGVRGQSRGWLALTGACGIIVGLLALFWPGATAFALIILIGVWAIATGVTEIVAAIWMRRQIQGEGWHILSGALSVLFGLALLVWPGAGGLALVWLIGVFSIAFGVALIAAALRLRSLRRRTGTPAPGAQVY</sequence>
<reference evidence="2 3" key="1">
    <citation type="journal article" date="2019" name="Int. J. Syst. Evol. Microbiol.">
        <title>The Global Catalogue of Microorganisms (GCM) 10K type strain sequencing project: providing services to taxonomists for standard genome sequencing and annotation.</title>
        <authorList>
            <consortium name="The Broad Institute Genomics Platform"/>
            <consortium name="The Broad Institute Genome Sequencing Center for Infectious Disease"/>
            <person name="Wu L."/>
            <person name="Ma J."/>
        </authorList>
    </citation>
    <scope>NUCLEOTIDE SEQUENCE [LARGE SCALE GENOMIC DNA]</scope>
    <source>
        <strain evidence="2 3">JCM 10696</strain>
    </source>
</reference>
<evidence type="ECO:0000313" key="2">
    <source>
        <dbReference type="EMBL" id="GAA0965572.1"/>
    </source>
</evidence>
<organism evidence="2 3">
    <name type="scientific">Actinocorallia libanotica</name>
    <dbReference type="NCBI Taxonomy" id="46162"/>
    <lineage>
        <taxon>Bacteria</taxon>
        <taxon>Bacillati</taxon>
        <taxon>Actinomycetota</taxon>
        <taxon>Actinomycetes</taxon>
        <taxon>Streptosporangiales</taxon>
        <taxon>Thermomonosporaceae</taxon>
        <taxon>Actinocorallia</taxon>
    </lineage>
</organism>
<dbReference type="PANTHER" id="PTHR34989">
    <property type="entry name" value="PROTEIN HDED"/>
    <property type="match status" value="1"/>
</dbReference>
<feature type="transmembrane region" description="Helical" evidence="1">
    <location>
        <begin position="12"/>
        <end position="29"/>
    </location>
</feature>
<feature type="transmembrane region" description="Helical" evidence="1">
    <location>
        <begin position="35"/>
        <end position="56"/>
    </location>
</feature>
<keyword evidence="3" id="KW-1185">Reference proteome</keyword>
<evidence type="ECO:0000313" key="3">
    <source>
        <dbReference type="Proteomes" id="UP001500665"/>
    </source>
</evidence>
<dbReference type="InterPro" id="IPR052712">
    <property type="entry name" value="Acid_resist_chaperone_HdeD"/>
</dbReference>
<accession>A0ABN1RVW7</accession>
<dbReference type="Proteomes" id="UP001500665">
    <property type="component" value="Unassembled WGS sequence"/>
</dbReference>
<comment type="caution">
    <text evidence="2">The sequence shown here is derived from an EMBL/GenBank/DDBJ whole genome shotgun (WGS) entry which is preliminary data.</text>
</comment>
<proteinExistence type="predicted"/>
<feature type="transmembrane region" description="Helical" evidence="1">
    <location>
        <begin position="68"/>
        <end position="86"/>
    </location>
</feature>
<keyword evidence="1" id="KW-0472">Membrane</keyword>
<dbReference type="RefSeq" id="WP_344245558.1">
    <property type="nucleotide sequence ID" value="NZ_BAAAHH010000039.1"/>
</dbReference>
<gene>
    <name evidence="2" type="ORF">GCM10009550_66060</name>
</gene>
<feature type="transmembrane region" description="Helical" evidence="1">
    <location>
        <begin position="127"/>
        <end position="144"/>
    </location>
</feature>
<feature type="transmembrane region" description="Helical" evidence="1">
    <location>
        <begin position="150"/>
        <end position="171"/>
    </location>
</feature>
<dbReference type="InterPro" id="IPR005325">
    <property type="entry name" value="DUF308_memb"/>
</dbReference>
<name>A0ABN1RVW7_9ACTN</name>
<dbReference type="Pfam" id="PF03729">
    <property type="entry name" value="DUF308"/>
    <property type="match status" value="1"/>
</dbReference>
<evidence type="ECO:0000256" key="1">
    <source>
        <dbReference type="SAM" id="Phobius"/>
    </source>
</evidence>
<dbReference type="PANTHER" id="PTHR34989:SF1">
    <property type="entry name" value="PROTEIN HDED"/>
    <property type="match status" value="1"/>
</dbReference>
<keyword evidence="1" id="KW-0812">Transmembrane</keyword>